<dbReference type="AlphaFoldDB" id="A0A172U1M0"/>
<feature type="chain" id="PRO_5008001538" evidence="1">
    <location>
        <begin position="24"/>
        <end position="124"/>
    </location>
</feature>
<reference evidence="2 3" key="2">
    <citation type="journal article" date="2016" name="Int. J. Syst. Evol. Microbiol.">
        <title>Flavisolibacter tropicus sp. nov., isolated from tropical soil.</title>
        <authorList>
            <person name="Lee J.J."/>
            <person name="Kang M.S."/>
            <person name="Kim G.S."/>
            <person name="Lee C.S."/>
            <person name="Lim S."/>
            <person name="Lee J."/>
            <person name="Roh S.H."/>
            <person name="Kang H."/>
            <person name="Ha J.M."/>
            <person name="Bae S."/>
            <person name="Jung H.Y."/>
            <person name="Kim M.K."/>
        </authorList>
    </citation>
    <scope>NUCLEOTIDE SEQUENCE [LARGE SCALE GENOMIC DNA]</scope>
    <source>
        <strain evidence="2 3">LCS9</strain>
    </source>
</reference>
<accession>A0A172U1M0</accession>
<reference evidence="3" key="1">
    <citation type="submission" date="2015-01" db="EMBL/GenBank/DDBJ databases">
        <title>Flavisolibacter sp./LCS9/ whole genome sequencing.</title>
        <authorList>
            <person name="Kim M.K."/>
            <person name="Srinivasan S."/>
            <person name="Lee J.-J."/>
        </authorList>
    </citation>
    <scope>NUCLEOTIDE SEQUENCE [LARGE SCALE GENOMIC DNA]</scope>
    <source>
        <strain evidence="3">LCS9</strain>
    </source>
</reference>
<keyword evidence="1" id="KW-0732">Signal</keyword>
<name>A0A172U1M0_9BACT</name>
<evidence type="ECO:0000313" key="3">
    <source>
        <dbReference type="Proteomes" id="UP000077177"/>
    </source>
</evidence>
<sequence length="124" mass="14253">MSKFFLSLFLMVTVPASINTLQAAILHEKQPPLSIRYVGKVEDMLLFDVNFDNDNAGRFRIIDEFGNTLFDEKVQSLVGVKRFKIKTEGARKIHFETTTKEGIQRKTFVIAFHVEEKLTVTEVE</sequence>
<dbReference type="EMBL" id="CP011390">
    <property type="protein sequence ID" value="ANE52923.1"/>
    <property type="molecule type" value="Genomic_DNA"/>
</dbReference>
<protein>
    <submittedName>
        <fullName evidence="2">Uncharacterized protein</fullName>
    </submittedName>
</protein>
<organism evidence="2 3">
    <name type="scientific">Flavisolibacter tropicus</name>
    <dbReference type="NCBI Taxonomy" id="1492898"/>
    <lineage>
        <taxon>Bacteria</taxon>
        <taxon>Pseudomonadati</taxon>
        <taxon>Bacteroidota</taxon>
        <taxon>Chitinophagia</taxon>
        <taxon>Chitinophagales</taxon>
        <taxon>Chitinophagaceae</taxon>
        <taxon>Flavisolibacter</taxon>
    </lineage>
</organism>
<dbReference type="Proteomes" id="UP000077177">
    <property type="component" value="Chromosome"/>
</dbReference>
<keyword evidence="3" id="KW-1185">Reference proteome</keyword>
<evidence type="ECO:0000256" key="1">
    <source>
        <dbReference type="SAM" id="SignalP"/>
    </source>
</evidence>
<feature type="signal peptide" evidence="1">
    <location>
        <begin position="1"/>
        <end position="23"/>
    </location>
</feature>
<dbReference type="STRING" id="1492898.SY85_23025"/>
<proteinExistence type="predicted"/>
<evidence type="ECO:0000313" key="2">
    <source>
        <dbReference type="EMBL" id="ANE52923.1"/>
    </source>
</evidence>
<gene>
    <name evidence="2" type="ORF">SY85_23025</name>
</gene>
<dbReference type="KEGG" id="fla:SY85_23025"/>